<reference evidence="1" key="1">
    <citation type="submission" date="2022-11" db="EMBL/GenBank/DDBJ databases">
        <authorList>
            <person name="Somphong A."/>
            <person name="Phongsopitanun W."/>
        </authorList>
    </citation>
    <scope>NUCLEOTIDE SEQUENCE</scope>
    <source>
        <strain evidence="1">Pm04-4</strain>
    </source>
</reference>
<keyword evidence="2" id="KW-1185">Reference proteome</keyword>
<evidence type="ECO:0000313" key="1">
    <source>
        <dbReference type="EMBL" id="MCY1140222.1"/>
    </source>
</evidence>
<dbReference type="Proteomes" id="UP001151002">
    <property type="component" value="Unassembled WGS sequence"/>
</dbReference>
<accession>A0ABT4B153</accession>
<dbReference type="RefSeq" id="WP_267564370.1">
    <property type="nucleotide sequence ID" value="NZ_JAPNTZ010000006.1"/>
</dbReference>
<dbReference type="EMBL" id="JAPNTZ010000006">
    <property type="protein sequence ID" value="MCY1140222.1"/>
    <property type="molecule type" value="Genomic_DNA"/>
</dbReference>
<organism evidence="1 2">
    <name type="scientific">Paractinoplanes pyxinae</name>
    <dbReference type="NCBI Taxonomy" id="2997416"/>
    <lineage>
        <taxon>Bacteria</taxon>
        <taxon>Bacillati</taxon>
        <taxon>Actinomycetota</taxon>
        <taxon>Actinomycetes</taxon>
        <taxon>Micromonosporales</taxon>
        <taxon>Micromonosporaceae</taxon>
        <taxon>Paractinoplanes</taxon>
    </lineage>
</organism>
<comment type="caution">
    <text evidence="1">The sequence shown here is derived from an EMBL/GenBank/DDBJ whole genome shotgun (WGS) entry which is preliminary data.</text>
</comment>
<proteinExistence type="predicted"/>
<sequence>MVQIRPFEPGDLPGVLHLCEAEGWPSFPANPPRALRILTAPGVTTVVALDAGAVIGFAELFSDGELQAYLANSQWPPPTAAPA</sequence>
<evidence type="ECO:0000313" key="2">
    <source>
        <dbReference type="Proteomes" id="UP001151002"/>
    </source>
</evidence>
<name>A0ABT4B153_9ACTN</name>
<dbReference type="Gene3D" id="3.40.630.30">
    <property type="match status" value="1"/>
</dbReference>
<dbReference type="InterPro" id="IPR016181">
    <property type="entry name" value="Acyl_CoA_acyltransferase"/>
</dbReference>
<protein>
    <submittedName>
        <fullName evidence="1">Uncharacterized protein</fullName>
    </submittedName>
</protein>
<gene>
    <name evidence="1" type="ORF">OWR29_19660</name>
</gene>
<dbReference type="SUPFAM" id="SSF55729">
    <property type="entry name" value="Acyl-CoA N-acyltransferases (Nat)"/>
    <property type="match status" value="1"/>
</dbReference>